<accession>A0ABT7LAC1</accession>
<dbReference type="InterPro" id="IPR009414">
    <property type="entry name" value="DUF1064"/>
</dbReference>
<sequence length="121" mass="14450">MRRSKYGNKKIVIDGHKFDSKAEARYYQELIYRKKAGDIKDFSLQPRFELQPKYKKANKSIRKIEYISDFEIEYADGSIEIVDVKGAITKEFALKRKLFDYHYDLKLSVLKFDRARGWIEV</sequence>
<keyword evidence="2" id="KW-1185">Reference proteome</keyword>
<proteinExistence type="predicted"/>
<gene>
    <name evidence="1" type="ORF">QQS35_20475</name>
</gene>
<name>A0ABT7LAC1_9BACI</name>
<comment type="caution">
    <text evidence="1">The sequence shown here is derived from an EMBL/GenBank/DDBJ whole genome shotgun (WGS) entry which is preliminary data.</text>
</comment>
<protein>
    <submittedName>
        <fullName evidence="1">DUF1064 domain-containing protein</fullName>
    </submittedName>
</protein>
<evidence type="ECO:0000313" key="2">
    <source>
        <dbReference type="Proteomes" id="UP001235343"/>
    </source>
</evidence>
<dbReference type="Proteomes" id="UP001235343">
    <property type="component" value="Unassembled WGS sequence"/>
</dbReference>
<evidence type="ECO:0000313" key="1">
    <source>
        <dbReference type="EMBL" id="MDL4842814.1"/>
    </source>
</evidence>
<dbReference type="RefSeq" id="WP_285934108.1">
    <property type="nucleotide sequence ID" value="NZ_JASTZU010000063.1"/>
</dbReference>
<reference evidence="1 2" key="1">
    <citation type="submission" date="2023-06" db="EMBL/GenBank/DDBJ databases">
        <title>Aquibacillus rhizosphaerae LR5S19.</title>
        <authorList>
            <person name="Sun J.-Q."/>
        </authorList>
    </citation>
    <scope>NUCLEOTIDE SEQUENCE [LARGE SCALE GENOMIC DNA]</scope>
    <source>
        <strain evidence="1 2">LR5S19</strain>
    </source>
</reference>
<dbReference type="EMBL" id="JASTZU010000063">
    <property type="protein sequence ID" value="MDL4842814.1"/>
    <property type="molecule type" value="Genomic_DNA"/>
</dbReference>
<dbReference type="Pfam" id="PF06356">
    <property type="entry name" value="DUF1064"/>
    <property type="match status" value="1"/>
</dbReference>
<organism evidence="1 2">
    <name type="scientific">Aquibacillus rhizosphaerae</name>
    <dbReference type="NCBI Taxonomy" id="3051431"/>
    <lineage>
        <taxon>Bacteria</taxon>
        <taxon>Bacillati</taxon>
        <taxon>Bacillota</taxon>
        <taxon>Bacilli</taxon>
        <taxon>Bacillales</taxon>
        <taxon>Bacillaceae</taxon>
        <taxon>Aquibacillus</taxon>
    </lineage>
</organism>